<dbReference type="Proteomes" id="UP001608902">
    <property type="component" value="Unassembled WGS sequence"/>
</dbReference>
<evidence type="ECO:0000259" key="2">
    <source>
        <dbReference type="Pfam" id="PF10157"/>
    </source>
</evidence>
<evidence type="ECO:0000313" key="3">
    <source>
        <dbReference type="EMBL" id="MFH4979490.1"/>
    </source>
</evidence>
<sequence length="156" mass="17235">MTNKDLSSDGQNTFVVSDLEQRIRESALLNSSVSCDEDPLKDTGVSSPPFCIMDQHILPCLEDYARSISANLDVLLRDLRGSLRGMADLTVEAIQCYADSISSSCDAVDAVIKNTYAMLAKAEELSDAMRGIEQLAQRIKEIRRTIDVMESQSNNR</sequence>
<dbReference type="PANTHER" id="PTHR13440">
    <property type="entry name" value="BLOC-1 RELATED COMPLEX SUBUNIT 6"/>
    <property type="match status" value="1"/>
</dbReference>
<dbReference type="Pfam" id="PF10157">
    <property type="entry name" value="BORCS6"/>
    <property type="match status" value="1"/>
</dbReference>
<name>A0ABD6EHN0_9BILA</name>
<evidence type="ECO:0000256" key="1">
    <source>
        <dbReference type="SAM" id="Coils"/>
    </source>
</evidence>
<dbReference type="InterPro" id="IPR019314">
    <property type="entry name" value="BORCS6"/>
</dbReference>
<dbReference type="PANTHER" id="PTHR13440:SF7">
    <property type="entry name" value="BLOC-1 RELATED COMPLEX SUBUNIT 6"/>
    <property type="match status" value="1"/>
</dbReference>
<dbReference type="AlphaFoldDB" id="A0ABD6EHN0"/>
<organism evidence="3 4">
    <name type="scientific">Gnathostoma spinigerum</name>
    <dbReference type="NCBI Taxonomy" id="75299"/>
    <lineage>
        <taxon>Eukaryota</taxon>
        <taxon>Metazoa</taxon>
        <taxon>Ecdysozoa</taxon>
        <taxon>Nematoda</taxon>
        <taxon>Chromadorea</taxon>
        <taxon>Rhabditida</taxon>
        <taxon>Spirurina</taxon>
        <taxon>Gnathostomatomorpha</taxon>
        <taxon>Gnathostomatoidea</taxon>
        <taxon>Gnathostomatidae</taxon>
        <taxon>Gnathostoma</taxon>
    </lineage>
</organism>
<accession>A0ABD6EHN0</accession>
<dbReference type="InterPro" id="IPR046465">
    <property type="entry name" value="BORCS6_C"/>
</dbReference>
<keyword evidence="4" id="KW-1185">Reference proteome</keyword>
<comment type="caution">
    <text evidence="3">The sequence shown here is derived from an EMBL/GenBank/DDBJ whole genome shotgun (WGS) entry which is preliminary data.</text>
</comment>
<proteinExistence type="predicted"/>
<keyword evidence="1" id="KW-0175">Coiled coil</keyword>
<feature type="coiled-coil region" evidence="1">
    <location>
        <begin position="122"/>
        <end position="152"/>
    </location>
</feature>
<feature type="domain" description="BLOC-1-related complex subunit 6 C-terminal helix" evidence="2">
    <location>
        <begin position="53"/>
        <end position="150"/>
    </location>
</feature>
<protein>
    <recommendedName>
        <fullName evidence="2">BLOC-1-related complex subunit 6 C-terminal helix domain-containing protein</fullName>
    </recommendedName>
</protein>
<gene>
    <name evidence="3" type="ORF">AB6A40_006199</name>
</gene>
<reference evidence="3 4" key="1">
    <citation type="submission" date="2024-08" db="EMBL/GenBank/DDBJ databases">
        <title>Gnathostoma spinigerum genome.</title>
        <authorList>
            <person name="Gonzalez-Bertolin B."/>
            <person name="Monzon S."/>
            <person name="Zaballos A."/>
            <person name="Jimenez P."/>
            <person name="Dekumyoy P."/>
            <person name="Varona S."/>
            <person name="Cuesta I."/>
            <person name="Sumanam S."/>
            <person name="Adisakwattana P."/>
            <person name="Gasser R.B."/>
            <person name="Hernandez-Gonzalez A."/>
            <person name="Young N.D."/>
            <person name="Perteguer M.J."/>
        </authorList>
    </citation>
    <scope>NUCLEOTIDE SEQUENCE [LARGE SCALE GENOMIC DNA]</scope>
    <source>
        <strain evidence="3">AL3</strain>
        <tissue evidence="3">Liver</tissue>
    </source>
</reference>
<evidence type="ECO:0000313" key="4">
    <source>
        <dbReference type="Proteomes" id="UP001608902"/>
    </source>
</evidence>
<dbReference type="EMBL" id="JBGFUD010004255">
    <property type="protein sequence ID" value="MFH4979490.1"/>
    <property type="molecule type" value="Genomic_DNA"/>
</dbReference>